<keyword evidence="10" id="KW-0408">Iron</keyword>
<evidence type="ECO:0000256" key="4">
    <source>
        <dbReference type="ARBA" id="ARBA00010617"/>
    </source>
</evidence>
<evidence type="ECO:0000256" key="8">
    <source>
        <dbReference type="ARBA" id="ARBA00022848"/>
    </source>
</evidence>
<evidence type="ECO:0000256" key="7">
    <source>
        <dbReference type="ARBA" id="ARBA00022824"/>
    </source>
</evidence>
<dbReference type="Gene3D" id="1.10.630.10">
    <property type="entry name" value="Cytochrome P450"/>
    <property type="match status" value="1"/>
</dbReference>
<dbReference type="GO" id="GO:0004497">
    <property type="term" value="F:monooxygenase activity"/>
    <property type="evidence" value="ECO:0007669"/>
    <property type="project" value="UniProtKB-KW"/>
</dbReference>
<evidence type="ECO:0000256" key="6">
    <source>
        <dbReference type="ARBA" id="ARBA00022723"/>
    </source>
</evidence>
<keyword evidence="12" id="KW-0472">Membrane</keyword>
<evidence type="ECO:0008006" key="15">
    <source>
        <dbReference type="Google" id="ProtNLM"/>
    </source>
</evidence>
<feature type="non-terminal residue" evidence="13">
    <location>
        <position position="164"/>
    </location>
</feature>
<evidence type="ECO:0000256" key="1">
    <source>
        <dbReference type="ARBA" id="ARBA00001971"/>
    </source>
</evidence>
<dbReference type="InterPro" id="IPR036396">
    <property type="entry name" value="Cyt_P450_sf"/>
</dbReference>
<comment type="cofactor">
    <cofactor evidence="1">
        <name>heme</name>
        <dbReference type="ChEBI" id="CHEBI:30413"/>
    </cofactor>
</comment>
<keyword evidence="11" id="KW-0503">Monooxygenase</keyword>
<keyword evidence="6" id="KW-0479">Metal-binding</keyword>
<comment type="similarity">
    <text evidence="4">Belongs to the cytochrome P450 family.</text>
</comment>
<dbReference type="GO" id="GO:0005789">
    <property type="term" value="C:endoplasmic reticulum membrane"/>
    <property type="evidence" value="ECO:0007669"/>
    <property type="project" value="UniProtKB-SubCell"/>
</dbReference>
<keyword evidence="5" id="KW-0349">Heme</keyword>
<keyword evidence="7" id="KW-0256">Endoplasmic reticulum</keyword>
<evidence type="ECO:0000256" key="9">
    <source>
        <dbReference type="ARBA" id="ARBA00023002"/>
    </source>
</evidence>
<evidence type="ECO:0000256" key="2">
    <source>
        <dbReference type="ARBA" id="ARBA00004174"/>
    </source>
</evidence>
<gene>
    <name evidence="13" type="ORF">MNOR_LOCUS24214</name>
</gene>
<evidence type="ECO:0000313" key="14">
    <source>
        <dbReference type="Proteomes" id="UP001497623"/>
    </source>
</evidence>
<dbReference type="Proteomes" id="UP001497623">
    <property type="component" value="Unassembled WGS sequence"/>
</dbReference>
<dbReference type="GO" id="GO:0020037">
    <property type="term" value="F:heme binding"/>
    <property type="evidence" value="ECO:0007669"/>
    <property type="project" value="InterPro"/>
</dbReference>
<keyword evidence="14" id="KW-1185">Reference proteome</keyword>
<dbReference type="PANTHER" id="PTHR24292:SF54">
    <property type="entry name" value="CYP9F3-RELATED"/>
    <property type="match status" value="1"/>
</dbReference>
<protein>
    <recommendedName>
        <fullName evidence="15">Cytochrome P450</fullName>
    </recommendedName>
</protein>
<evidence type="ECO:0000256" key="5">
    <source>
        <dbReference type="ARBA" id="ARBA00022617"/>
    </source>
</evidence>
<dbReference type="EMBL" id="CAXKWB010022034">
    <property type="protein sequence ID" value="CAL4124077.1"/>
    <property type="molecule type" value="Genomic_DNA"/>
</dbReference>
<evidence type="ECO:0000256" key="10">
    <source>
        <dbReference type="ARBA" id="ARBA00023004"/>
    </source>
</evidence>
<evidence type="ECO:0000313" key="13">
    <source>
        <dbReference type="EMBL" id="CAL4124077.1"/>
    </source>
</evidence>
<reference evidence="13 14" key="1">
    <citation type="submission" date="2024-05" db="EMBL/GenBank/DDBJ databases">
        <authorList>
            <person name="Wallberg A."/>
        </authorList>
    </citation>
    <scope>NUCLEOTIDE SEQUENCE [LARGE SCALE GENOMIC DNA]</scope>
</reference>
<dbReference type="InterPro" id="IPR050476">
    <property type="entry name" value="Insect_CytP450_Detox"/>
</dbReference>
<dbReference type="GO" id="GO:0005506">
    <property type="term" value="F:iron ion binding"/>
    <property type="evidence" value="ECO:0007669"/>
    <property type="project" value="InterPro"/>
</dbReference>
<comment type="subcellular location">
    <subcellularLocation>
        <location evidence="3">Endoplasmic reticulum membrane</location>
        <topology evidence="3">Peripheral membrane protein</topology>
    </subcellularLocation>
    <subcellularLocation>
        <location evidence="2">Microsome membrane</location>
        <topology evidence="2">Peripheral membrane protein</topology>
    </subcellularLocation>
</comment>
<dbReference type="GO" id="GO:0016705">
    <property type="term" value="F:oxidoreductase activity, acting on paired donors, with incorporation or reduction of molecular oxygen"/>
    <property type="evidence" value="ECO:0007669"/>
    <property type="project" value="InterPro"/>
</dbReference>
<evidence type="ECO:0000256" key="3">
    <source>
        <dbReference type="ARBA" id="ARBA00004406"/>
    </source>
</evidence>
<sequence length="164" mass="18081">MGLGKLGAGFWAIALAGAVWASDAWITTALLATGILALAVLDHHNRGYWERLGIPTVSGSLPILGHALDILSSKEYAYESFERALQEHKNSKILGRYWFWEPIALVTEAETVKNICIKDFDHFVDRRTTAVSGGKDDYSNDFLTVAEGSHWKGIRNVLSPTFSS</sequence>
<accession>A0AAV2RJC3</accession>
<name>A0AAV2RJC3_MEGNR</name>
<dbReference type="PANTHER" id="PTHR24292">
    <property type="entry name" value="CYTOCHROME P450"/>
    <property type="match status" value="1"/>
</dbReference>
<evidence type="ECO:0000256" key="11">
    <source>
        <dbReference type="ARBA" id="ARBA00023033"/>
    </source>
</evidence>
<organism evidence="13 14">
    <name type="scientific">Meganyctiphanes norvegica</name>
    <name type="common">Northern krill</name>
    <name type="synonym">Thysanopoda norvegica</name>
    <dbReference type="NCBI Taxonomy" id="48144"/>
    <lineage>
        <taxon>Eukaryota</taxon>
        <taxon>Metazoa</taxon>
        <taxon>Ecdysozoa</taxon>
        <taxon>Arthropoda</taxon>
        <taxon>Crustacea</taxon>
        <taxon>Multicrustacea</taxon>
        <taxon>Malacostraca</taxon>
        <taxon>Eumalacostraca</taxon>
        <taxon>Eucarida</taxon>
        <taxon>Euphausiacea</taxon>
        <taxon>Euphausiidae</taxon>
        <taxon>Meganyctiphanes</taxon>
    </lineage>
</organism>
<dbReference type="Pfam" id="PF00067">
    <property type="entry name" value="p450"/>
    <property type="match status" value="1"/>
</dbReference>
<keyword evidence="8" id="KW-0492">Microsome</keyword>
<dbReference type="SUPFAM" id="SSF48264">
    <property type="entry name" value="Cytochrome P450"/>
    <property type="match status" value="1"/>
</dbReference>
<comment type="caution">
    <text evidence="13">The sequence shown here is derived from an EMBL/GenBank/DDBJ whole genome shotgun (WGS) entry which is preliminary data.</text>
</comment>
<proteinExistence type="inferred from homology"/>
<evidence type="ECO:0000256" key="12">
    <source>
        <dbReference type="ARBA" id="ARBA00023136"/>
    </source>
</evidence>
<dbReference type="AlphaFoldDB" id="A0AAV2RJC3"/>
<dbReference type="InterPro" id="IPR001128">
    <property type="entry name" value="Cyt_P450"/>
</dbReference>
<keyword evidence="9" id="KW-0560">Oxidoreductase</keyword>